<keyword evidence="3" id="KW-1185">Reference proteome</keyword>
<evidence type="ECO:0000313" key="2">
    <source>
        <dbReference type="EMBL" id="KAK7079816.1"/>
    </source>
</evidence>
<feature type="signal peptide" evidence="1">
    <location>
        <begin position="1"/>
        <end position="20"/>
    </location>
</feature>
<name>A0AAN8X8J0_HALRR</name>
<evidence type="ECO:0000313" key="3">
    <source>
        <dbReference type="Proteomes" id="UP001381693"/>
    </source>
</evidence>
<keyword evidence="1" id="KW-0732">Signal</keyword>
<reference evidence="2 3" key="1">
    <citation type="submission" date="2023-11" db="EMBL/GenBank/DDBJ databases">
        <title>Halocaridina rubra genome assembly.</title>
        <authorList>
            <person name="Smith C."/>
        </authorList>
    </citation>
    <scope>NUCLEOTIDE SEQUENCE [LARGE SCALE GENOMIC DNA]</scope>
    <source>
        <strain evidence="2">EP-1</strain>
        <tissue evidence="2">Whole</tissue>
    </source>
</reference>
<comment type="caution">
    <text evidence="2">The sequence shown here is derived from an EMBL/GenBank/DDBJ whole genome shotgun (WGS) entry which is preliminary data.</text>
</comment>
<dbReference type="Proteomes" id="UP001381693">
    <property type="component" value="Unassembled WGS sequence"/>
</dbReference>
<organism evidence="2 3">
    <name type="scientific">Halocaridina rubra</name>
    <name type="common">Hawaiian red shrimp</name>
    <dbReference type="NCBI Taxonomy" id="373956"/>
    <lineage>
        <taxon>Eukaryota</taxon>
        <taxon>Metazoa</taxon>
        <taxon>Ecdysozoa</taxon>
        <taxon>Arthropoda</taxon>
        <taxon>Crustacea</taxon>
        <taxon>Multicrustacea</taxon>
        <taxon>Malacostraca</taxon>
        <taxon>Eumalacostraca</taxon>
        <taxon>Eucarida</taxon>
        <taxon>Decapoda</taxon>
        <taxon>Pleocyemata</taxon>
        <taxon>Caridea</taxon>
        <taxon>Atyoidea</taxon>
        <taxon>Atyidae</taxon>
        <taxon>Halocaridina</taxon>
    </lineage>
</organism>
<dbReference type="EMBL" id="JAXCGZ010006369">
    <property type="protein sequence ID" value="KAK7079816.1"/>
    <property type="molecule type" value="Genomic_DNA"/>
</dbReference>
<accession>A0AAN8X8J0</accession>
<gene>
    <name evidence="2" type="ORF">SK128_002465</name>
</gene>
<proteinExistence type="predicted"/>
<feature type="chain" id="PRO_5042845269" evidence="1">
    <location>
        <begin position="21"/>
        <end position="110"/>
    </location>
</feature>
<protein>
    <submittedName>
        <fullName evidence="2">Uncharacterized protein</fullName>
    </submittedName>
</protein>
<dbReference type="AlphaFoldDB" id="A0AAN8X8J0"/>
<evidence type="ECO:0000256" key="1">
    <source>
        <dbReference type="SAM" id="SignalP"/>
    </source>
</evidence>
<sequence length="110" mass="12491">MLPPWFSLLVVAAILESCGAFLPTQLNYSDSDVIASFCPENMSGDNWDHKAITREAIRKEIRKFFMEVPPVANETLYIPEDATLSQIFRYYYGPTSSPARFIKVGMHTLI</sequence>